<feature type="compositionally biased region" description="Basic residues" evidence="1">
    <location>
        <begin position="26"/>
        <end position="35"/>
    </location>
</feature>
<dbReference type="EMBL" id="CP001276">
    <property type="protein sequence ID" value="ACM06579.1"/>
    <property type="molecule type" value="Genomic_DNA"/>
</dbReference>
<evidence type="ECO:0000256" key="1">
    <source>
        <dbReference type="SAM" id="MobiDB-lite"/>
    </source>
</evidence>
<dbReference type="HOGENOM" id="CLU_3104908_0_0_0"/>
<evidence type="ECO:0000313" key="2">
    <source>
        <dbReference type="EMBL" id="ACM06579.1"/>
    </source>
</evidence>
<keyword evidence="2" id="KW-0614">Plasmid</keyword>
<reference evidence="2 3" key="1">
    <citation type="journal article" date="2009" name="PLoS ONE">
        <title>Complete genome sequence of the aerobic CO-oxidizing thermophile Thermomicrobium roseum.</title>
        <authorList>
            <person name="Wu D."/>
            <person name="Raymond J."/>
            <person name="Wu M."/>
            <person name="Chatterji S."/>
            <person name="Ren Q."/>
            <person name="Graham J.E."/>
            <person name="Bryant D.A."/>
            <person name="Robb F."/>
            <person name="Colman A."/>
            <person name="Tallon L.J."/>
            <person name="Badger J.H."/>
            <person name="Madupu R."/>
            <person name="Ward N.L."/>
            <person name="Eisen J.A."/>
        </authorList>
    </citation>
    <scope>NUCLEOTIDE SEQUENCE [LARGE SCALE GENOMIC DNA]</scope>
    <source>
        <strain evidence="3">ATCC 27502 / DSM 5159 / P-2</strain>
        <plasmid evidence="2">unnamed</plasmid>
    </source>
</reference>
<dbReference type="KEGG" id="tro:trd_A0424"/>
<organism evidence="2 3">
    <name type="scientific">Thermomicrobium roseum (strain ATCC 27502 / DSM 5159 / P-2)</name>
    <dbReference type="NCBI Taxonomy" id="309801"/>
    <lineage>
        <taxon>Bacteria</taxon>
        <taxon>Pseudomonadati</taxon>
        <taxon>Thermomicrobiota</taxon>
        <taxon>Thermomicrobia</taxon>
        <taxon>Thermomicrobiales</taxon>
        <taxon>Thermomicrobiaceae</taxon>
        <taxon>Thermomicrobium</taxon>
    </lineage>
</organism>
<dbReference type="AlphaFoldDB" id="B9L3R0"/>
<name>B9L3R0_THERP</name>
<evidence type="ECO:0000313" key="3">
    <source>
        <dbReference type="Proteomes" id="UP000000447"/>
    </source>
</evidence>
<gene>
    <name evidence="2" type="ordered locus">trd_A0424</name>
</gene>
<accession>B9L3R0</accession>
<proteinExistence type="predicted"/>
<geneLocation type="plasmid" evidence="3">
    <name>Tros</name>
</geneLocation>
<sequence>MFTNRVLLHESIVDRIEVRPVARLPQRGRSRRAHPLYRSGTRMARSGERDG</sequence>
<feature type="region of interest" description="Disordered" evidence="1">
    <location>
        <begin position="24"/>
        <end position="51"/>
    </location>
</feature>
<dbReference type="Proteomes" id="UP000000447">
    <property type="component" value="Plasmid unnamed"/>
</dbReference>
<keyword evidence="3" id="KW-1185">Reference proteome</keyword>
<protein>
    <submittedName>
        <fullName evidence="2">Uncharacterized protein</fullName>
    </submittedName>
</protein>